<proteinExistence type="predicted"/>
<name>A0A6G1GQC6_9PEZI</name>
<evidence type="ECO:0000256" key="1">
    <source>
        <dbReference type="ARBA" id="ARBA00022617"/>
    </source>
</evidence>
<evidence type="ECO:0000256" key="3">
    <source>
        <dbReference type="ARBA" id="ARBA00023004"/>
    </source>
</evidence>
<dbReference type="PANTHER" id="PTHR10720:SF0">
    <property type="entry name" value="HEME OXYGENASE"/>
    <property type="match status" value="1"/>
</dbReference>
<dbReference type="PANTHER" id="PTHR10720">
    <property type="entry name" value="HEME OXYGENASE"/>
    <property type="match status" value="1"/>
</dbReference>
<dbReference type="Proteomes" id="UP000800041">
    <property type="component" value="Unassembled WGS sequence"/>
</dbReference>
<evidence type="ECO:0000313" key="6">
    <source>
        <dbReference type="Proteomes" id="UP000800041"/>
    </source>
</evidence>
<organism evidence="5 6">
    <name type="scientific">Aulographum hederae CBS 113979</name>
    <dbReference type="NCBI Taxonomy" id="1176131"/>
    <lineage>
        <taxon>Eukaryota</taxon>
        <taxon>Fungi</taxon>
        <taxon>Dikarya</taxon>
        <taxon>Ascomycota</taxon>
        <taxon>Pezizomycotina</taxon>
        <taxon>Dothideomycetes</taxon>
        <taxon>Pleosporomycetidae</taxon>
        <taxon>Aulographales</taxon>
        <taxon>Aulographaceae</taxon>
    </lineage>
</organism>
<dbReference type="AlphaFoldDB" id="A0A6G1GQC6"/>
<dbReference type="CDD" id="cd19165">
    <property type="entry name" value="HemeO"/>
    <property type="match status" value="1"/>
</dbReference>
<keyword evidence="2" id="KW-0479">Metal-binding</keyword>
<dbReference type="GO" id="GO:0046872">
    <property type="term" value="F:metal ion binding"/>
    <property type="evidence" value="ECO:0007669"/>
    <property type="project" value="UniProtKB-KW"/>
</dbReference>
<feature type="region of interest" description="Disordered" evidence="4">
    <location>
        <begin position="247"/>
        <end position="274"/>
    </location>
</feature>
<gene>
    <name evidence="5" type="ORF">K402DRAFT_423945</name>
</gene>
<feature type="region of interest" description="Disordered" evidence="4">
    <location>
        <begin position="88"/>
        <end position="132"/>
    </location>
</feature>
<dbReference type="GO" id="GO:0006788">
    <property type="term" value="P:heme oxidation"/>
    <property type="evidence" value="ECO:0007669"/>
    <property type="project" value="InterPro"/>
</dbReference>
<sequence>MAPPTSSLPAEINIATRSLHTHLNRLITTRLPLALPPQTDSPKAYATGLRHFAHVYLTFESLWRNLASQNDEYRNPCLSTLLEDPWISVEDDGSHPTSSEADEDKDKHEDGGPTPNDTEEKHSTSQSHTEELSPTLHTFLSTLLPHSLPRSRPLRADLAFLHALSPIETDVLLSHYPSDAVRRYCEHIRRAVRRRPWVLVAYAWVMYMAIFSGGRWIRGVLGGAGEGFWEAGRADGGKEGMRREVLTGKTRAGRGKAEPAPTPTDADADTNEQAQHQELSFKGLTFLSFPGPHDGEDIKALFKSNLEAGETLLSPSQRADIVDEAKTIFEFSIRLVEELDGIVDAEGGGAVGQADGQGEGEGTGVEVGVEKTSAGTETGMRDLMLPDLLGARPGAEAKQVWIHAPGVAGLAVLISCVSWWALCHSSVFVQ</sequence>
<keyword evidence="6" id="KW-1185">Reference proteome</keyword>
<dbReference type="OrthoDB" id="652091at2759"/>
<dbReference type="InterPro" id="IPR016053">
    <property type="entry name" value="Haem_Oase-like"/>
</dbReference>
<dbReference type="InterPro" id="IPR002051">
    <property type="entry name" value="Haem_Oase"/>
</dbReference>
<protein>
    <submittedName>
        <fullName evidence="5">Heme oxygenase-like protein</fullName>
    </submittedName>
</protein>
<dbReference type="EMBL" id="ML977177">
    <property type="protein sequence ID" value="KAF1983153.1"/>
    <property type="molecule type" value="Genomic_DNA"/>
</dbReference>
<feature type="compositionally biased region" description="Basic and acidic residues" evidence="4">
    <location>
        <begin position="118"/>
        <end position="131"/>
    </location>
</feature>
<evidence type="ECO:0000256" key="2">
    <source>
        <dbReference type="ARBA" id="ARBA00022723"/>
    </source>
</evidence>
<dbReference type="Pfam" id="PF01126">
    <property type="entry name" value="Heme_oxygenase"/>
    <property type="match status" value="1"/>
</dbReference>
<dbReference type="SUPFAM" id="SSF48613">
    <property type="entry name" value="Heme oxygenase-like"/>
    <property type="match status" value="1"/>
</dbReference>
<accession>A0A6G1GQC6</accession>
<reference evidence="5" key="1">
    <citation type="journal article" date="2020" name="Stud. Mycol.">
        <title>101 Dothideomycetes genomes: a test case for predicting lifestyles and emergence of pathogens.</title>
        <authorList>
            <person name="Haridas S."/>
            <person name="Albert R."/>
            <person name="Binder M."/>
            <person name="Bloem J."/>
            <person name="Labutti K."/>
            <person name="Salamov A."/>
            <person name="Andreopoulos B."/>
            <person name="Baker S."/>
            <person name="Barry K."/>
            <person name="Bills G."/>
            <person name="Bluhm B."/>
            <person name="Cannon C."/>
            <person name="Castanera R."/>
            <person name="Culley D."/>
            <person name="Daum C."/>
            <person name="Ezra D."/>
            <person name="Gonzalez J."/>
            <person name="Henrissat B."/>
            <person name="Kuo A."/>
            <person name="Liang C."/>
            <person name="Lipzen A."/>
            <person name="Lutzoni F."/>
            <person name="Magnuson J."/>
            <person name="Mondo S."/>
            <person name="Nolan M."/>
            <person name="Ohm R."/>
            <person name="Pangilinan J."/>
            <person name="Park H.-J."/>
            <person name="Ramirez L."/>
            <person name="Alfaro M."/>
            <person name="Sun H."/>
            <person name="Tritt A."/>
            <person name="Yoshinaga Y."/>
            <person name="Zwiers L.-H."/>
            <person name="Turgeon B."/>
            <person name="Goodwin S."/>
            <person name="Spatafora J."/>
            <person name="Crous P."/>
            <person name="Grigoriev I."/>
        </authorList>
    </citation>
    <scope>NUCLEOTIDE SEQUENCE</scope>
    <source>
        <strain evidence="5">CBS 113979</strain>
    </source>
</reference>
<dbReference type="GO" id="GO:0004392">
    <property type="term" value="F:heme oxygenase (decyclizing) activity"/>
    <property type="evidence" value="ECO:0007669"/>
    <property type="project" value="InterPro"/>
</dbReference>
<dbReference type="Gene3D" id="1.20.910.10">
    <property type="entry name" value="Heme oxygenase-like"/>
    <property type="match status" value="1"/>
</dbReference>
<evidence type="ECO:0000256" key="4">
    <source>
        <dbReference type="SAM" id="MobiDB-lite"/>
    </source>
</evidence>
<keyword evidence="3" id="KW-0408">Iron</keyword>
<keyword evidence="1" id="KW-0349">Heme</keyword>
<evidence type="ECO:0000313" key="5">
    <source>
        <dbReference type="EMBL" id="KAF1983153.1"/>
    </source>
</evidence>
<dbReference type="InterPro" id="IPR016084">
    <property type="entry name" value="Haem_Oase-like_multi-hlx"/>
</dbReference>